<evidence type="ECO:0000256" key="3">
    <source>
        <dbReference type="ARBA" id="ARBA00022777"/>
    </source>
</evidence>
<comment type="similarity">
    <text evidence="1">Belongs to the carbohydrate kinase PfkB family.</text>
</comment>
<reference evidence="6" key="1">
    <citation type="journal article" date="2020" name="Int. J. Syst. Evol. Microbiol.">
        <title>Alteromonas alba sp. nov., a marine bacterium isolated from the seawater of the West Pacific Ocean.</title>
        <authorList>
            <person name="Sun C."/>
            <person name="Wu Y.-H."/>
            <person name="Xamxidin M."/>
            <person name="Cheng H."/>
            <person name="Xu X.-W."/>
        </authorList>
    </citation>
    <scope>NUCLEOTIDE SEQUENCE [LARGE SCALE GENOMIC DNA]</scope>
    <source>
        <strain evidence="6">9a2</strain>
    </source>
</reference>
<gene>
    <name evidence="5" type="ORF">C6Y39_17550</name>
</gene>
<evidence type="ECO:0000256" key="1">
    <source>
        <dbReference type="ARBA" id="ARBA00010688"/>
    </source>
</evidence>
<accession>A0ABX5CIU4</accession>
<evidence type="ECO:0000313" key="5">
    <source>
        <dbReference type="EMBL" id="PRO67494.1"/>
    </source>
</evidence>
<keyword evidence="2" id="KW-0808">Transferase</keyword>
<dbReference type="PANTHER" id="PTHR43085:SF15">
    <property type="entry name" value="2-DEHYDRO-3-DEOXYGLUCONOKINASE"/>
    <property type="match status" value="1"/>
</dbReference>
<organism evidence="5 6">
    <name type="scientific">Alteromonas gracilis</name>
    <dbReference type="NCBI Taxonomy" id="1479524"/>
    <lineage>
        <taxon>Bacteria</taxon>
        <taxon>Pseudomonadati</taxon>
        <taxon>Pseudomonadota</taxon>
        <taxon>Gammaproteobacteria</taxon>
        <taxon>Alteromonadales</taxon>
        <taxon>Alteromonadaceae</taxon>
        <taxon>Alteromonas/Salinimonas group</taxon>
        <taxon>Alteromonas</taxon>
    </lineage>
</organism>
<evidence type="ECO:0000259" key="4">
    <source>
        <dbReference type="Pfam" id="PF00294"/>
    </source>
</evidence>
<protein>
    <recommendedName>
        <fullName evidence="4">Carbohydrate kinase PfkB domain-containing protein</fullName>
    </recommendedName>
</protein>
<evidence type="ECO:0000313" key="6">
    <source>
        <dbReference type="Proteomes" id="UP000239539"/>
    </source>
</evidence>
<dbReference type="Proteomes" id="UP000239539">
    <property type="component" value="Unassembled WGS sequence"/>
</dbReference>
<dbReference type="InterPro" id="IPR050306">
    <property type="entry name" value="PfkB_Carbo_kinase"/>
</dbReference>
<dbReference type="SUPFAM" id="SSF53613">
    <property type="entry name" value="Ribokinase-like"/>
    <property type="match status" value="1"/>
</dbReference>
<dbReference type="EMBL" id="PVNO01000031">
    <property type="protein sequence ID" value="PRO67494.1"/>
    <property type="molecule type" value="Genomic_DNA"/>
</dbReference>
<keyword evidence="3" id="KW-0418">Kinase</keyword>
<dbReference type="InterPro" id="IPR011611">
    <property type="entry name" value="PfkB_dom"/>
</dbReference>
<sequence>MAQCITGEEQGMIGVFGEVMIELQPYGEGMFKRGVAGDTFNTAVMLSRLGTNVRYFSALGDDGFSESIRVACRHHGLAQCSMISIPGESPGMYAIENDNHGERTFTYWRSNSAAKQCFTSVKLFTSLMEKAENCTAFYWSGITLSLMSEEVLHCWLAFLARQRAKGKLVFFDTNYRANLWRRRDDVVNAYQQAIAKADYFLPSDEDLKTIFKFSNTAMLEQFCAALPCITLMSAKRKACYWVKGEFNTLPLDFSDTMVDATGAGDAFSGGFISGISQNMSIEQAIKRAHACASKVVQFKGAILPESQWDKLSIPSAANDA</sequence>
<dbReference type="PANTHER" id="PTHR43085">
    <property type="entry name" value="HEXOKINASE FAMILY MEMBER"/>
    <property type="match status" value="1"/>
</dbReference>
<name>A0ABX5CIU4_9ALTE</name>
<proteinExistence type="inferred from homology"/>
<dbReference type="InterPro" id="IPR029056">
    <property type="entry name" value="Ribokinase-like"/>
</dbReference>
<evidence type="ECO:0000256" key="2">
    <source>
        <dbReference type="ARBA" id="ARBA00022679"/>
    </source>
</evidence>
<feature type="domain" description="Carbohydrate kinase PfkB" evidence="4">
    <location>
        <begin position="13"/>
        <end position="305"/>
    </location>
</feature>
<dbReference type="CDD" id="cd01166">
    <property type="entry name" value="KdgK"/>
    <property type="match status" value="1"/>
</dbReference>
<dbReference type="Pfam" id="PF00294">
    <property type="entry name" value="PfkB"/>
    <property type="match status" value="1"/>
</dbReference>
<keyword evidence="6" id="KW-1185">Reference proteome</keyword>
<comment type="caution">
    <text evidence="5">The sequence shown here is derived from an EMBL/GenBank/DDBJ whole genome shotgun (WGS) entry which is preliminary data.</text>
</comment>
<dbReference type="Gene3D" id="3.40.1190.20">
    <property type="match status" value="1"/>
</dbReference>